<gene>
    <name evidence="2" type="ORF">GFK26_28190</name>
</gene>
<feature type="transmembrane region" description="Helical" evidence="1">
    <location>
        <begin position="21"/>
        <end position="42"/>
    </location>
</feature>
<dbReference type="AlphaFoldDB" id="A0A5Q0M9A7"/>
<dbReference type="RefSeq" id="WP_153284866.1">
    <property type="nucleotide sequence ID" value="NZ_CP045644.1"/>
</dbReference>
<keyword evidence="1" id="KW-1133">Transmembrane helix</keyword>
<evidence type="ECO:0000313" key="3">
    <source>
        <dbReference type="Proteomes" id="UP000326780"/>
    </source>
</evidence>
<keyword evidence="1" id="KW-0472">Membrane</keyword>
<dbReference type="EMBL" id="CP045644">
    <property type="protein sequence ID" value="QFZ86370.1"/>
    <property type="molecule type" value="Genomic_DNA"/>
</dbReference>
<proteinExistence type="predicted"/>
<dbReference type="Proteomes" id="UP000326780">
    <property type="component" value="Chromosome"/>
</dbReference>
<organism evidence="2 3">
    <name type="scientific">Variovorax paradoxus</name>
    <dbReference type="NCBI Taxonomy" id="34073"/>
    <lineage>
        <taxon>Bacteria</taxon>
        <taxon>Pseudomonadati</taxon>
        <taxon>Pseudomonadota</taxon>
        <taxon>Betaproteobacteria</taxon>
        <taxon>Burkholderiales</taxon>
        <taxon>Comamonadaceae</taxon>
        <taxon>Variovorax</taxon>
    </lineage>
</organism>
<dbReference type="InterPro" id="IPR021382">
    <property type="entry name" value="DUF3014"/>
</dbReference>
<reference evidence="2 3" key="1">
    <citation type="submission" date="2019-10" db="EMBL/GenBank/DDBJ databases">
        <title>Complete genome sequence of Variovorax paradoxus 5C-2.</title>
        <authorList>
            <person name="Gogoleva N.E."/>
            <person name="Balkin A.S."/>
        </authorList>
    </citation>
    <scope>NUCLEOTIDE SEQUENCE [LARGE SCALE GENOMIC DNA]</scope>
    <source>
        <strain evidence="2 3">5C-2</strain>
    </source>
</reference>
<dbReference type="Pfam" id="PF11219">
    <property type="entry name" value="DUF3014"/>
    <property type="match status" value="1"/>
</dbReference>
<keyword evidence="1" id="KW-0812">Transmembrane</keyword>
<evidence type="ECO:0000313" key="2">
    <source>
        <dbReference type="EMBL" id="QFZ86370.1"/>
    </source>
</evidence>
<sequence length="304" mass="33077">MSDAESPRDTPEFRPRKEAPMGTIIGLALVVLVAAYFGWRWYQQQQLAPLPTAPVAIAPNDAPPPEPLKAAELTGPQNPVEVLAPPDAALPALPGSDARVIKAITELLGGKAVAAYLQPDGVVRRFVATVDNLPREQAPASKWPVRPAPQRFITEGPPQGGVQTIAANNAARYNGIVMLAGSVDPAKAAAVYARLYPLFQQAYEELGYPGRYFNDRFIAVIDHLLQAPEPTGPVQVKLVEVKGDIPSQRPWVRYEYADPKLESLSAGQKILVRMGPENERKMKASLRGFRERIATGDLAKKKQP</sequence>
<evidence type="ECO:0000256" key="1">
    <source>
        <dbReference type="SAM" id="Phobius"/>
    </source>
</evidence>
<name>A0A5Q0M9A7_VARPD</name>
<protein>
    <submittedName>
        <fullName evidence="2">DUF3014 domain-containing protein</fullName>
    </submittedName>
</protein>
<accession>A0A5Q0M9A7</accession>